<name>A0AAN4ZD77_9BILA</name>
<keyword evidence="8" id="KW-0464">Manganese</keyword>
<dbReference type="InterPro" id="IPR008266">
    <property type="entry name" value="Tyr_kinase_AS"/>
</dbReference>
<evidence type="ECO:0000256" key="1">
    <source>
        <dbReference type="ARBA" id="ARBA00001936"/>
    </source>
</evidence>
<evidence type="ECO:0000313" key="11">
    <source>
        <dbReference type="EMBL" id="GMR35560.1"/>
    </source>
</evidence>
<dbReference type="InterPro" id="IPR011009">
    <property type="entry name" value="Kinase-like_dom_sf"/>
</dbReference>
<dbReference type="GO" id="GO:0005524">
    <property type="term" value="F:ATP binding"/>
    <property type="evidence" value="ECO:0007669"/>
    <property type="project" value="UniProtKB-KW"/>
</dbReference>
<keyword evidence="7" id="KW-0067">ATP-binding</keyword>
<keyword evidence="4" id="KW-0808">Transferase</keyword>
<feature type="region of interest" description="Disordered" evidence="9">
    <location>
        <begin position="525"/>
        <end position="658"/>
    </location>
</feature>
<evidence type="ECO:0000256" key="4">
    <source>
        <dbReference type="ARBA" id="ARBA00022679"/>
    </source>
</evidence>
<accession>A0AAN4ZD77</accession>
<feature type="region of interest" description="Disordered" evidence="9">
    <location>
        <begin position="728"/>
        <end position="778"/>
    </location>
</feature>
<feature type="compositionally biased region" description="Low complexity" evidence="9">
    <location>
        <begin position="747"/>
        <end position="761"/>
    </location>
</feature>
<evidence type="ECO:0000256" key="5">
    <source>
        <dbReference type="ARBA" id="ARBA00022741"/>
    </source>
</evidence>
<gene>
    <name evidence="11" type="ORF">PMAYCL1PPCAC_05755</name>
</gene>
<feature type="compositionally biased region" description="Acidic residues" evidence="9">
    <location>
        <begin position="89"/>
        <end position="102"/>
    </location>
</feature>
<evidence type="ECO:0000256" key="8">
    <source>
        <dbReference type="ARBA" id="ARBA00023211"/>
    </source>
</evidence>
<dbReference type="PANTHER" id="PTHR46485">
    <property type="entry name" value="LIM DOMAIN KINASE 1"/>
    <property type="match status" value="1"/>
</dbReference>
<evidence type="ECO:0000256" key="2">
    <source>
        <dbReference type="ARBA" id="ARBA00001946"/>
    </source>
</evidence>
<dbReference type="Pfam" id="PF00069">
    <property type="entry name" value="Pkinase"/>
    <property type="match status" value="1"/>
</dbReference>
<protein>
    <recommendedName>
        <fullName evidence="10">Protein kinase domain-containing protein</fullName>
    </recommendedName>
</protein>
<dbReference type="Gene3D" id="3.30.200.20">
    <property type="entry name" value="Phosphorylase Kinase, domain 1"/>
    <property type="match status" value="1"/>
</dbReference>
<keyword evidence="5" id="KW-0547">Nucleotide-binding</keyword>
<dbReference type="InterPro" id="IPR050940">
    <property type="entry name" value="Actin_reg-Ser/Thr_kinase"/>
</dbReference>
<dbReference type="GO" id="GO:0005737">
    <property type="term" value="C:cytoplasm"/>
    <property type="evidence" value="ECO:0007669"/>
    <property type="project" value="TreeGrafter"/>
</dbReference>
<keyword evidence="6" id="KW-0418">Kinase</keyword>
<comment type="caution">
    <text evidence="11">The sequence shown here is derived from an EMBL/GenBank/DDBJ whole genome shotgun (WGS) entry which is preliminary data.</text>
</comment>
<comment type="cofactor">
    <cofactor evidence="2">
        <name>Mg(2+)</name>
        <dbReference type="ChEBI" id="CHEBI:18420"/>
    </cofactor>
</comment>
<feature type="compositionally biased region" description="Acidic residues" evidence="9">
    <location>
        <begin position="622"/>
        <end position="643"/>
    </location>
</feature>
<feature type="compositionally biased region" description="Polar residues" evidence="9">
    <location>
        <begin position="734"/>
        <end position="746"/>
    </location>
</feature>
<dbReference type="GO" id="GO:0004674">
    <property type="term" value="F:protein serine/threonine kinase activity"/>
    <property type="evidence" value="ECO:0007669"/>
    <property type="project" value="UniProtKB-KW"/>
</dbReference>
<proteinExistence type="predicted"/>
<dbReference type="GO" id="GO:0030036">
    <property type="term" value="P:actin cytoskeleton organization"/>
    <property type="evidence" value="ECO:0007669"/>
    <property type="project" value="TreeGrafter"/>
</dbReference>
<feature type="compositionally biased region" description="Low complexity" evidence="9">
    <location>
        <begin position="45"/>
        <end position="61"/>
    </location>
</feature>
<feature type="compositionally biased region" description="Basic and acidic residues" evidence="9">
    <location>
        <begin position="569"/>
        <end position="595"/>
    </location>
</feature>
<dbReference type="EMBL" id="BTRK01000002">
    <property type="protein sequence ID" value="GMR35560.1"/>
    <property type="molecule type" value="Genomic_DNA"/>
</dbReference>
<dbReference type="SUPFAM" id="SSF56112">
    <property type="entry name" value="Protein kinase-like (PK-like)"/>
    <property type="match status" value="1"/>
</dbReference>
<dbReference type="PROSITE" id="PS00109">
    <property type="entry name" value="PROTEIN_KINASE_TYR"/>
    <property type="match status" value="1"/>
</dbReference>
<comment type="cofactor">
    <cofactor evidence="1">
        <name>Mn(2+)</name>
        <dbReference type="ChEBI" id="CHEBI:29035"/>
    </cofactor>
</comment>
<evidence type="ECO:0000256" key="9">
    <source>
        <dbReference type="SAM" id="MobiDB-lite"/>
    </source>
</evidence>
<feature type="region of interest" description="Disordered" evidence="9">
    <location>
        <begin position="45"/>
        <end position="122"/>
    </location>
</feature>
<keyword evidence="3" id="KW-0723">Serine/threonine-protein kinase</keyword>
<evidence type="ECO:0000256" key="3">
    <source>
        <dbReference type="ARBA" id="ARBA00022527"/>
    </source>
</evidence>
<dbReference type="InterPro" id="IPR000719">
    <property type="entry name" value="Prot_kinase_dom"/>
</dbReference>
<reference evidence="12" key="1">
    <citation type="submission" date="2022-10" db="EMBL/GenBank/DDBJ databases">
        <title>Genome assembly of Pristionchus species.</title>
        <authorList>
            <person name="Yoshida K."/>
            <person name="Sommer R.J."/>
        </authorList>
    </citation>
    <scope>NUCLEOTIDE SEQUENCE [LARGE SCALE GENOMIC DNA]</scope>
    <source>
        <strain evidence="12">RS5460</strain>
    </source>
</reference>
<dbReference type="AlphaFoldDB" id="A0AAN4ZD77"/>
<evidence type="ECO:0000259" key="10">
    <source>
        <dbReference type="PROSITE" id="PS50011"/>
    </source>
</evidence>
<feature type="compositionally biased region" description="Polar residues" evidence="9">
    <location>
        <begin position="762"/>
        <end position="774"/>
    </location>
</feature>
<dbReference type="Proteomes" id="UP001328107">
    <property type="component" value="Unassembled WGS sequence"/>
</dbReference>
<dbReference type="Gene3D" id="1.10.510.10">
    <property type="entry name" value="Transferase(Phosphotransferase) domain 1"/>
    <property type="match status" value="1"/>
</dbReference>
<dbReference type="PANTHER" id="PTHR46485:SF5">
    <property type="entry name" value="CENTER DIVIDER, ISOFORM A"/>
    <property type="match status" value="1"/>
</dbReference>
<evidence type="ECO:0000313" key="12">
    <source>
        <dbReference type="Proteomes" id="UP001328107"/>
    </source>
</evidence>
<evidence type="ECO:0000256" key="7">
    <source>
        <dbReference type="ARBA" id="ARBA00022840"/>
    </source>
</evidence>
<feature type="compositionally biased region" description="Basic residues" evidence="9">
    <location>
        <begin position="596"/>
        <end position="605"/>
    </location>
</feature>
<dbReference type="GO" id="GO:0005634">
    <property type="term" value="C:nucleus"/>
    <property type="evidence" value="ECO:0007669"/>
    <property type="project" value="TreeGrafter"/>
</dbReference>
<feature type="compositionally biased region" description="Low complexity" evidence="9">
    <location>
        <begin position="69"/>
        <end position="88"/>
    </location>
</feature>
<feature type="domain" description="Protein kinase" evidence="10">
    <location>
        <begin position="172"/>
        <end position="441"/>
    </location>
</feature>
<dbReference type="PROSITE" id="PS50011">
    <property type="entry name" value="PROTEIN_KINASE_DOM"/>
    <property type="match status" value="1"/>
</dbReference>
<keyword evidence="12" id="KW-1185">Reference proteome</keyword>
<sequence length="845" mass="91514">MIVSNSSLLPHHRVVVAVGGGGAGLNERRTSSRCSLELLGEVVVTPSPSSTSVSSSKMTSSSHHHHHPSSTSIHAPPSAFLSPSTSLSTEEEDEELEEEEDLSSPASSGYGRSTTSESEDLHTTSTRFAALNNSGRRAAGADGGGGGEWSVLSMPRHPFLTAIGRFFPVDDIEELGSLGEGFFSVVDKVRIRSTGEILVRKVAKPGVRGERRETHADVAREAKMLRRLEHDNVLALRGMSIVQSAIGEWDLHLFLDYCEGGSLSRLLLDPTLPLPWRARFSYAADIARGMEHIHSRRVIHRDLTSMNVLIQYSPAFPSCGRAVIADFGLSCDFPREGEKLSQVGTTYFMSPECLKEQHYDEKSDVFSFGIILCQLIARIDADPEMGLHRTAEFGLNYRLFISYCPTDTRMELLQVAFGCCLMDPSFRLSFPEILSQLERVLTAMNKQAAATVYPSELSPGRLERSRSDAALRRPRAVHQRKYSAYHRGPTAKPITEGLAEEAAARDAEYLDRLPPVITAAAAAVATSPTGRPLQLQGGPTPANRRGVLPSPLNPFSTHARFRSARKILPSREEERDRRQSEREREGDEREECDGSRRKRPGRLMRRCSSLPSEMDSPHSLDWSDDDGGWRESEEEEEGDDEVYYDQPSIGGCGGSPSSTTTVDTLARVFTEWDQKFLRQSRRFSARRATIMVPGAAAATAAAAAAAAAVTPSVAVASSSSSSMMAMTSASSSSQTTPSTVHLSLTVSPSESSPAGESSCSSNYSPATGDRLNNNGTTAAATASASATAAGAASVSEGAELGTMPTKYSSWPKRRESRIVRQESMGICRSRNSTATREGRAACSIL</sequence>
<organism evidence="11 12">
    <name type="scientific">Pristionchus mayeri</name>
    <dbReference type="NCBI Taxonomy" id="1317129"/>
    <lineage>
        <taxon>Eukaryota</taxon>
        <taxon>Metazoa</taxon>
        <taxon>Ecdysozoa</taxon>
        <taxon>Nematoda</taxon>
        <taxon>Chromadorea</taxon>
        <taxon>Rhabditida</taxon>
        <taxon>Rhabditina</taxon>
        <taxon>Diplogasteromorpha</taxon>
        <taxon>Diplogasteroidea</taxon>
        <taxon>Neodiplogasteridae</taxon>
        <taxon>Pristionchus</taxon>
    </lineage>
</organism>
<dbReference type="GO" id="GO:0046872">
    <property type="term" value="F:metal ion binding"/>
    <property type="evidence" value="ECO:0007669"/>
    <property type="project" value="UniProtKB-KW"/>
</dbReference>
<evidence type="ECO:0000256" key="6">
    <source>
        <dbReference type="ARBA" id="ARBA00022777"/>
    </source>
</evidence>